<feature type="compositionally biased region" description="Basic and acidic residues" evidence="1">
    <location>
        <begin position="71"/>
        <end position="82"/>
    </location>
</feature>
<dbReference type="EMBL" id="CADCWL010000107">
    <property type="protein sequence ID" value="CAA9566362.1"/>
    <property type="molecule type" value="Genomic_DNA"/>
</dbReference>
<feature type="compositionally biased region" description="Basic and acidic residues" evidence="1">
    <location>
        <begin position="19"/>
        <end position="48"/>
    </location>
</feature>
<name>A0A6J4V1H8_9BACT</name>
<reference evidence="2" key="1">
    <citation type="submission" date="2020-02" db="EMBL/GenBank/DDBJ databases">
        <authorList>
            <person name="Meier V. D."/>
        </authorList>
    </citation>
    <scope>NUCLEOTIDE SEQUENCE</scope>
    <source>
        <strain evidence="2">AVDCRST_MAG19</strain>
    </source>
</reference>
<feature type="region of interest" description="Disordered" evidence="1">
    <location>
        <begin position="63"/>
        <end position="82"/>
    </location>
</feature>
<feature type="region of interest" description="Disordered" evidence="1">
    <location>
        <begin position="1"/>
        <end position="50"/>
    </location>
</feature>
<proteinExistence type="predicted"/>
<dbReference type="AlphaFoldDB" id="A0A6J4V1H8"/>
<evidence type="ECO:0000256" key="1">
    <source>
        <dbReference type="SAM" id="MobiDB-lite"/>
    </source>
</evidence>
<feature type="non-terminal residue" evidence="2">
    <location>
        <position position="82"/>
    </location>
</feature>
<organism evidence="2">
    <name type="scientific">uncultured Thermomicrobiales bacterium</name>
    <dbReference type="NCBI Taxonomy" id="1645740"/>
    <lineage>
        <taxon>Bacteria</taxon>
        <taxon>Pseudomonadati</taxon>
        <taxon>Thermomicrobiota</taxon>
        <taxon>Thermomicrobia</taxon>
        <taxon>Thermomicrobiales</taxon>
        <taxon>environmental samples</taxon>
    </lineage>
</organism>
<evidence type="ECO:0000313" key="2">
    <source>
        <dbReference type="EMBL" id="CAA9566362.1"/>
    </source>
</evidence>
<sequence length="82" mass="9176">EHGHEDGHPVACTTGCRPPRSDPRPGRAREQPQGRQRRDPKAPADGLHRRLRLGQELAGVRHDRRGVAAADQRDLQRLRPGL</sequence>
<protein>
    <submittedName>
        <fullName evidence="2">Uncharacterized protein</fullName>
    </submittedName>
</protein>
<feature type="non-terminal residue" evidence="2">
    <location>
        <position position="1"/>
    </location>
</feature>
<gene>
    <name evidence="2" type="ORF">AVDCRST_MAG19-2292</name>
</gene>
<accession>A0A6J4V1H8</accession>